<organism evidence="2 3">
    <name type="scientific">Lederbergia lenta</name>
    <name type="common">Bacillus lentus</name>
    <dbReference type="NCBI Taxonomy" id="1467"/>
    <lineage>
        <taxon>Bacteria</taxon>
        <taxon>Bacillati</taxon>
        <taxon>Bacillota</taxon>
        <taxon>Bacilli</taxon>
        <taxon>Bacillales</taxon>
        <taxon>Bacillaceae</taxon>
        <taxon>Lederbergia</taxon>
    </lineage>
</organism>
<gene>
    <name evidence="2" type="primary">ysoA</name>
    <name evidence="2" type="ORF">NCTC4824_01522</name>
</gene>
<evidence type="ECO:0000313" key="3">
    <source>
        <dbReference type="Proteomes" id="UP000249134"/>
    </source>
</evidence>
<dbReference type="KEGG" id="blen:NCTC4824_01522"/>
<name>A0A2X4YVG1_LEDLE</name>
<dbReference type="Gene3D" id="1.25.40.10">
    <property type="entry name" value="Tetratricopeptide repeat domain"/>
    <property type="match status" value="1"/>
</dbReference>
<dbReference type="STRING" id="1348624.GCA_001591545_00609"/>
<protein>
    <submittedName>
        <fullName evidence="2">TPR-like protein</fullName>
    </submittedName>
</protein>
<dbReference type="InterPro" id="IPR011990">
    <property type="entry name" value="TPR-like_helical_dom_sf"/>
</dbReference>
<keyword evidence="1" id="KW-0802">TPR repeat</keyword>
<reference evidence="2 3" key="1">
    <citation type="submission" date="2018-06" db="EMBL/GenBank/DDBJ databases">
        <authorList>
            <consortium name="Pathogen Informatics"/>
            <person name="Doyle S."/>
        </authorList>
    </citation>
    <scope>NUCLEOTIDE SEQUENCE [LARGE SCALE GENOMIC DNA]</scope>
    <source>
        <strain evidence="2 3">NCTC4824</strain>
    </source>
</reference>
<proteinExistence type="predicted"/>
<dbReference type="Pfam" id="PF14559">
    <property type="entry name" value="TPR_19"/>
    <property type="match status" value="1"/>
</dbReference>
<keyword evidence="3" id="KW-1185">Reference proteome</keyword>
<dbReference type="EMBL" id="LS483476">
    <property type="protein sequence ID" value="SQI55775.1"/>
    <property type="molecule type" value="Genomic_DNA"/>
</dbReference>
<dbReference type="AlphaFoldDB" id="A0A2X4YVG1"/>
<dbReference type="PROSITE" id="PS50005">
    <property type="entry name" value="TPR"/>
    <property type="match status" value="1"/>
</dbReference>
<dbReference type="InterPro" id="IPR019734">
    <property type="entry name" value="TPR_rpt"/>
</dbReference>
<dbReference type="Proteomes" id="UP000249134">
    <property type="component" value="Chromosome 1"/>
</dbReference>
<accession>A0A2X4YVG1</accession>
<evidence type="ECO:0000256" key="1">
    <source>
        <dbReference type="PROSITE-ProRule" id="PRU00339"/>
    </source>
</evidence>
<feature type="repeat" description="TPR" evidence="1">
    <location>
        <begin position="20"/>
        <end position="53"/>
    </location>
</feature>
<dbReference type="RefSeq" id="WP_066137147.1">
    <property type="nucleotide sequence ID" value="NZ_CBCSGM010000001.1"/>
</dbReference>
<dbReference type="SUPFAM" id="SSF48452">
    <property type="entry name" value="TPR-like"/>
    <property type="match status" value="1"/>
</dbReference>
<sequence>MKKNQHDRDADNVILFPGLKDRLYEKGIERLEANDFEGAADLLRQAKELDPDHPEISTAFLVALYESSAYKEAKQIAAELLNEGIGDYYEIIDINLMILIQLNQHAQVVHTLEMLFEEKEVPIDKVEHFQTILALSKKVLVNENQDQSKGLSIDLDYINGLDLQEQTLQLGSLTDKNIHPYLDSLLHMLGDKQTHPFLQSIILNVLRENQVSEPVLVKKMHYEGTFIPTDLPEVAETPLFQAVSNALEAKLEQQNPVLFMQLHEMIKRHALIIYPFEFEKNNSDLWTLAYQGLGFEMYGDNWKKEKMAMELGVNLDDLEGALTILRKLEQISSPII</sequence>
<evidence type="ECO:0000313" key="2">
    <source>
        <dbReference type="EMBL" id="SQI55775.1"/>
    </source>
</evidence>